<feature type="transmembrane region" description="Helical" evidence="10">
    <location>
        <begin position="65"/>
        <end position="90"/>
    </location>
</feature>
<sequence>MLTLADTILIIAGLLVVVSLLQPLARRFGLPNAVVLAFVGVLIGFAATTLVQFGRTPGLDTMAEMVLGVPITSAGFIHIFLPVLLFQAALDVDVRRMMDDAAPIFALAVLAVVVSTGVIGVSLWWASDVSIVACLLVGAIVATTDPAAVVAIFRELGAPSRLTRLVEGESLLNDATAIVLYTVLLAMLLTGAEPSLTDATRMFLVSLLGGAAAGFVGARLATAVLPYMRGSQAAELTLSLGVPYLLFIVCERYLEVSGVVAVVVAGLVVGAVARNRMAPASWAFLSRVWEQLAFLAGSLVFILAAIVVPHLLVGFDLVDVMLVAVVVVAALAARAIVLFAVMPAMAVVRLGEHISGPYKFVILWGGLRGAVTLALAMSITENSLISPEIQRFVAIVATGFVLFSLLVGGTTLRPLIRLMRIDRLSPIDQAMRAQILSLSLDSVRETVEETAKRYKIDPKPARDALRPYRRHVEDLAGTGIALETIPDRDRITIGLIALVNREREVIAEHGAGRAISLAIMERLLANTERMADATRSDGRLGYTHSAQARLGFGRRFRFAHLLHRRFMIEGPLEHCIADRFEVLMVTRIVLEELDRFARSKLKRVLGVRVADLLSEILAQRMEAAVSALDALRLQYPEYAQTIEQRFLGQLAVRLESAEYNALREEALIGPELYGDLKRELQAVHAALERRPRLDLGLDTATLVNKFPMFSALEEKERREIRLLLRPRLAVPGERLISKGERGTSAYFISSGAVEVAAPQGKIRLGRGDFFGEMALIMNQPRQADVVALGYCQLLVLEESAFRRLLDTNPAIKAHMDTVAHARQRMNVANGA</sequence>
<keyword evidence="5 10" id="KW-1133">Transmembrane helix</keyword>
<dbReference type="Proteomes" id="UP001320898">
    <property type="component" value="Unassembled WGS sequence"/>
</dbReference>
<feature type="transmembrane region" description="Helical" evidence="10">
    <location>
        <begin position="6"/>
        <end position="25"/>
    </location>
</feature>
<dbReference type="EMBL" id="JALIDZ010000004">
    <property type="protein sequence ID" value="MCT8972349.1"/>
    <property type="molecule type" value="Genomic_DNA"/>
</dbReference>
<keyword evidence="6" id="KW-0915">Sodium</keyword>
<comment type="subcellular location">
    <subcellularLocation>
        <location evidence="1">Cell membrane</location>
        <topology evidence="1">Multi-pass membrane protein</topology>
    </subcellularLocation>
</comment>
<reference evidence="12 13" key="1">
    <citation type="submission" date="2022-04" db="EMBL/GenBank/DDBJ databases">
        <authorList>
            <person name="Ye Y.-Q."/>
            <person name="Du Z.-J."/>
        </authorList>
    </citation>
    <scope>NUCLEOTIDE SEQUENCE [LARGE SCALE GENOMIC DNA]</scope>
    <source>
        <strain evidence="12 13">A6E488</strain>
    </source>
</reference>
<evidence type="ECO:0000256" key="6">
    <source>
        <dbReference type="ARBA" id="ARBA00023053"/>
    </source>
</evidence>
<dbReference type="InterPro" id="IPR000595">
    <property type="entry name" value="cNMP-bd_dom"/>
</dbReference>
<dbReference type="PROSITE" id="PS00889">
    <property type="entry name" value="CNMP_BINDING_2"/>
    <property type="match status" value="1"/>
</dbReference>
<feature type="transmembrane region" description="Helical" evidence="10">
    <location>
        <begin position="360"/>
        <end position="380"/>
    </location>
</feature>
<comment type="caution">
    <text evidence="12">The sequence shown here is derived from an EMBL/GenBank/DDBJ whole genome shotgun (WGS) entry which is preliminary data.</text>
</comment>
<gene>
    <name evidence="12" type="ORF">MUB46_10820</name>
</gene>
<evidence type="ECO:0000256" key="7">
    <source>
        <dbReference type="ARBA" id="ARBA00023065"/>
    </source>
</evidence>
<keyword evidence="4 10" id="KW-0812">Transmembrane</keyword>
<keyword evidence="7" id="KW-0406">Ion transport</keyword>
<feature type="transmembrane region" description="Helical" evidence="10">
    <location>
        <begin position="256"/>
        <end position="273"/>
    </location>
</feature>
<dbReference type="GO" id="GO:0015385">
    <property type="term" value="F:sodium:proton antiporter activity"/>
    <property type="evidence" value="ECO:0007669"/>
    <property type="project" value="InterPro"/>
</dbReference>
<evidence type="ECO:0000256" key="5">
    <source>
        <dbReference type="ARBA" id="ARBA00022989"/>
    </source>
</evidence>
<feature type="transmembrane region" description="Helical" evidence="10">
    <location>
        <begin position="321"/>
        <end position="348"/>
    </location>
</feature>
<dbReference type="Gene3D" id="6.10.140.1330">
    <property type="match status" value="1"/>
</dbReference>
<dbReference type="AlphaFoldDB" id="A0AAW5R165"/>
<feature type="transmembrane region" description="Helical" evidence="10">
    <location>
        <begin position="233"/>
        <end position="250"/>
    </location>
</feature>
<name>A0AAW5R165_9HYPH</name>
<dbReference type="Pfam" id="PF00999">
    <property type="entry name" value="Na_H_Exchanger"/>
    <property type="match status" value="1"/>
</dbReference>
<dbReference type="RefSeq" id="WP_261615911.1">
    <property type="nucleotide sequence ID" value="NZ_JALIDZ010000004.1"/>
</dbReference>
<dbReference type="Gene3D" id="2.60.120.10">
    <property type="entry name" value="Jelly Rolls"/>
    <property type="match status" value="1"/>
</dbReference>
<dbReference type="SUPFAM" id="SSF51206">
    <property type="entry name" value="cAMP-binding domain-like"/>
    <property type="match status" value="1"/>
</dbReference>
<organism evidence="12 13">
    <name type="scientific">Microbaculum marinisediminis</name>
    <dbReference type="NCBI Taxonomy" id="2931392"/>
    <lineage>
        <taxon>Bacteria</taxon>
        <taxon>Pseudomonadati</taxon>
        <taxon>Pseudomonadota</taxon>
        <taxon>Alphaproteobacteria</taxon>
        <taxon>Hyphomicrobiales</taxon>
        <taxon>Tepidamorphaceae</taxon>
        <taxon>Microbaculum</taxon>
    </lineage>
</organism>
<evidence type="ECO:0000256" key="4">
    <source>
        <dbReference type="ARBA" id="ARBA00022692"/>
    </source>
</evidence>
<keyword evidence="3" id="KW-1003">Cell membrane</keyword>
<dbReference type="GO" id="GO:0098719">
    <property type="term" value="P:sodium ion import across plasma membrane"/>
    <property type="evidence" value="ECO:0007669"/>
    <property type="project" value="TreeGrafter"/>
</dbReference>
<proteinExistence type="predicted"/>
<dbReference type="InterPro" id="IPR018422">
    <property type="entry name" value="Cation/H_exchanger_CPA1"/>
</dbReference>
<feature type="transmembrane region" description="Helical" evidence="10">
    <location>
        <begin position="171"/>
        <end position="190"/>
    </location>
</feature>
<dbReference type="PANTHER" id="PTHR10110:SF86">
    <property type="entry name" value="SODIUM_HYDROGEN EXCHANGER 7"/>
    <property type="match status" value="1"/>
</dbReference>
<evidence type="ECO:0000256" key="3">
    <source>
        <dbReference type="ARBA" id="ARBA00022475"/>
    </source>
</evidence>
<evidence type="ECO:0000256" key="1">
    <source>
        <dbReference type="ARBA" id="ARBA00004651"/>
    </source>
</evidence>
<evidence type="ECO:0000256" key="10">
    <source>
        <dbReference type="SAM" id="Phobius"/>
    </source>
</evidence>
<evidence type="ECO:0000256" key="8">
    <source>
        <dbReference type="ARBA" id="ARBA00023136"/>
    </source>
</evidence>
<evidence type="ECO:0000256" key="9">
    <source>
        <dbReference type="ARBA" id="ARBA00023201"/>
    </source>
</evidence>
<feature type="transmembrane region" description="Helical" evidence="10">
    <location>
        <begin position="130"/>
        <end position="151"/>
    </location>
</feature>
<dbReference type="PANTHER" id="PTHR10110">
    <property type="entry name" value="SODIUM/HYDROGEN EXCHANGER"/>
    <property type="match status" value="1"/>
</dbReference>
<protein>
    <submittedName>
        <fullName evidence="12">Cation:proton antiporter</fullName>
    </submittedName>
</protein>
<dbReference type="InterPro" id="IPR014710">
    <property type="entry name" value="RmlC-like_jellyroll"/>
</dbReference>
<keyword evidence="9" id="KW-0739">Sodium transport</keyword>
<dbReference type="GO" id="GO:0005886">
    <property type="term" value="C:plasma membrane"/>
    <property type="evidence" value="ECO:0007669"/>
    <property type="project" value="UniProtKB-SubCell"/>
</dbReference>
<feature type="transmembrane region" description="Helical" evidence="10">
    <location>
        <begin position="102"/>
        <end position="124"/>
    </location>
</feature>
<dbReference type="InterPro" id="IPR006153">
    <property type="entry name" value="Cation/H_exchanger_TM"/>
</dbReference>
<dbReference type="PROSITE" id="PS50042">
    <property type="entry name" value="CNMP_BINDING_3"/>
    <property type="match status" value="1"/>
</dbReference>
<feature type="transmembrane region" description="Helical" evidence="10">
    <location>
        <begin position="392"/>
        <end position="416"/>
    </location>
</feature>
<dbReference type="GO" id="GO:0015386">
    <property type="term" value="F:potassium:proton antiporter activity"/>
    <property type="evidence" value="ECO:0007669"/>
    <property type="project" value="TreeGrafter"/>
</dbReference>
<dbReference type="GO" id="GO:0051453">
    <property type="term" value="P:regulation of intracellular pH"/>
    <property type="evidence" value="ECO:0007669"/>
    <property type="project" value="TreeGrafter"/>
</dbReference>
<feature type="domain" description="Cyclic nucleotide-binding" evidence="11">
    <location>
        <begin position="708"/>
        <end position="805"/>
    </location>
</feature>
<dbReference type="InterPro" id="IPR018490">
    <property type="entry name" value="cNMP-bd_dom_sf"/>
</dbReference>
<feature type="transmembrane region" description="Helical" evidence="10">
    <location>
        <begin position="202"/>
        <end position="221"/>
    </location>
</feature>
<keyword evidence="8 10" id="KW-0472">Membrane</keyword>
<evidence type="ECO:0000313" key="12">
    <source>
        <dbReference type="EMBL" id="MCT8972349.1"/>
    </source>
</evidence>
<dbReference type="Pfam" id="PF00027">
    <property type="entry name" value="cNMP_binding"/>
    <property type="match status" value="1"/>
</dbReference>
<dbReference type="InterPro" id="IPR018488">
    <property type="entry name" value="cNMP-bd_CS"/>
</dbReference>
<feature type="transmembrane region" description="Helical" evidence="10">
    <location>
        <begin position="293"/>
        <end position="315"/>
    </location>
</feature>
<accession>A0AAW5R165</accession>
<evidence type="ECO:0000259" key="11">
    <source>
        <dbReference type="PROSITE" id="PS50042"/>
    </source>
</evidence>
<evidence type="ECO:0000313" key="13">
    <source>
        <dbReference type="Proteomes" id="UP001320898"/>
    </source>
</evidence>
<feature type="transmembrane region" description="Helical" evidence="10">
    <location>
        <begin position="32"/>
        <end position="53"/>
    </location>
</feature>
<keyword evidence="13" id="KW-1185">Reference proteome</keyword>
<dbReference type="CDD" id="cd00038">
    <property type="entry name" value="CAP_ED"/>
    <property type="match status" value="1"/>
</dbReference>
<dbReference type="SMART" id="SM00100">
    <property type="entry name" value="cNMP"/>
    <property type="match status" value="1"/>
</dbReference>
<evidence type="ECO:0000256" key="2">
    <source>
        <dbReference type="ARBA" id="ARBA00022448"/>
    </source>
</evidence>
<keyword evidence="2" id="KW-0813">Transport</keyword>